<evidence type="ECO:0000256" key="2">
    <source>
        <dbReference type="ARBA" id="ARBA00022475"/>
    </source>
</evidence>
<gene>
    <name evidence="7" type="ORF">BCM02_102602</name>
</gene>
<dbReference type="AlphaFoldDB" id="A0A5S5CIJ0"/>
<keyword evidence="2" id="KW-1003">Cell membrane</keyword>
<keyword evidence="4 6" id="KW-1133">Transmembrane helix</keyword>
<organism evidence="7 8">
    <name type="scientific">Paenibacillus methanolicus</name>
    <dbReference type="NCBI Taxonomy" id="582686"/>
    <lineage>
        <taxon>Bacteria</taxon>
        <taxon>Bacillati</taxon>
        <taxon>Bacillota</taxon>
        <taxon>Bacilli</taxon>
        <taxon>Bacillales</taxon>
        <taxon>Paenibacillaceae</taxon>
        <taxon>Paenibacillus</taxon>
    </lineage>
</organism>
<evidence type="ECO:0000313" key="8">
    <source>
        <dbReference type="Proteomes" id="UP000323257"/>
    </source>
</evidence>
<evidence type="ECO:0000256" key="3">
    <source>
        <dbReference type="ARBA" id="ARBA00022692"/>
    </source>
</evidence>
<dbReference type="EMBL" id="VNHS01000002">
    <property type="protein sequence ID" value="TYP78026.1"/>
    <property type="molecule type" value="Genomic_DNA"/>
</dbReference>
<comment type="caution">
    <text evidence="7">The sequence shown here is derived from an EMBL/GenBank/DDBJ whole genome shotgun (WGS) entry which is preliminary data.</text>
</comment>
<keyword evidence="8" id="KW-1185">Reference proteome</keyword>
<evidence type="ECO:0000313" key="7">
    <source>
        <dbReference type="EMBL" id="TYP78026.1"/>
    </source>
</evidence>
<dbReference type="GO" id="GO:0044341">
    <property type="term" value="P:sodium-dependent phosphate transport"/>
    <property type="evidence" value="ECO:0007669"/>
    <property type="project" value="InterPro"/>
</dbReference>
<sequence>MVQDILLPMTLGFVIFLVGMKAMELALHQSVGRHLQTILERMTATPLHGLLIGTATTAVLQSSTAVTVMTIGLVNAKLLTFPRTLGIILGTNIGTCLTTELIGLNISSMAWPLLTFSLALWLTTALLRELGLGQLLFGFRSVRIGGGSASGAPSAGERWMQAARSGSVIGGGFALLLVGMALMQSVGPAVEASGLFDAFLSRAENSVFWGIAAGAILTAAVHSGAAVIAIIMGLASALALPVPIGIAIVLGANIGTCVTALLVSFGGPKSGRFVAWSHALLNVGGAALFAPFTGELQTVAAWFGASPAAQIAHAQTIFNIACSLLALPLCYLPMIRRMTVR</sequence>
<feature type="transmembrane region" description="Helical" evidence="6">
    <location>
        <begin position="273"/>
        <end position="292"/>
    </location>
</feature>
<comment type="subcellular location">
    <subcellularLocation>
        <location evidence="1">Cell membrane</location>
        <topology evidence="1">Multi-pass membrane protein</topology>
    </subcellularLocation>
</comment>
<dbReference type="OrthoDB" id="9763003at2"/>
<dbReference type="NCBIfam" id="NF037997">
    <property type="entry name" value="Na_Pi_symport"/>
    <property type="match status" value="2"/>
</dbReference>
<dbReference type="Proteomes" id="UP000323257">
    <property type="component" value="Unassembled WGS sequence"/>
</dbReference>
<feature type="transmembrane region" description="Helical" evidence="6">
    <location>
        <begin position="6"/>
        <end position="27"/>
    </location>
</feature>
<dbReference type="GO" id="GO:0005886">
    <property type="term" value="C:plasma membrane"/>
    <property type="evidence" value="ECO:0007669"/>
    <property type="project" value="UniProtKB-SubCell"/>
</dbReference>
<dbReference type="PANTHER" id="PTHR10010:SF46">
    <property type="entry name" value="SODIUM-DEPENDENT PHOSPHATE TRANSPORT PROTEIN 2B"/>
    <property type="match status" value="1"/>
</dbReference>
<feature type="transmembrane region" description="Helical" evidence="6">
    <location>
        <begin position="168"/>
        <end position="186"/>
    </location>
</feature>
<feature type="transmembrane region" description="Helical" evidence="6">
    <location>
        <begin position="110"/>
        <end position="127"/>
    </location>
</feature>
<dbReference type="RefSeq" id="WP_148928492.1">
    <property type="nucleotide sequence ID" value="NZ_VNHS01000002.1"/>
</dbReference>
<dbReference type="GO" id="GO:0005436">
    <property type="term" value="F:sodium:phosphate symporter activity"/>
    <property type="evidence" value="ECO:0007669"/>
    <property type="project" value="InterPro"/>
</dbReference>
<keyword evidence="3 6" id="KW-0812">Transmembrane</keyword>
<dbReference type="Pfam" id="PF02690">
    <property type="entry name" value="Na_Pi_cotrans"/>
    <property type="match status" value="2"/>
</dbReference>
<evidence type="ECO:0000256" key="5">
    <source>
        <dbReference type="ARBA" id="ARBA00023136"/>
    </source>
</evidence>
<evidence type="ECO:0000256" key="4">
    <source>
        <dbReference type="ARBA" id="ARBA00022989"/>
    </source>
</evidence>
<feature type="transmembrane region" description="Helical" evidence="6">
    <location>
        <begin position="85"/>
        <end position="103"/>
    </location>
</feature>
<evidence type="ECO:0000256" key="1">
    <source>
        <dbReference type="ARBA" id="ARBA00004651"/>
    </source>
</evidence>
<reference evidence="7 8" key="1">
    <citation type="submission" date="2019-07" db="EMBL/GenBank/DDBJ databases">
        <title>Genomic Encyclopedia of Type Strains, Phase III (KMG-III): the genomes of soil and plant-associated and newly described type strains.</title>
        <authorList>
            <person name="Whitman W."/>
        </authorList>
    </citation>
    <scope>NUCLEOTIDE SEQUENCE [LARGE SCALE GENOMIC DNA]</scope>
    <source>
        <strain evidence="7 8">BL24</strain>
    </source>
</reference>
<accession>A0A5S5CIJ0</accession>
<dbReference type="PANTHER" id="PTHR10010">
    <property type="entry name" value="SOLUTE CARRIER FAMILY 34 SODIUM PHOSPHATE , MEMBER 2-RELATED"/>
    <property type="match status" value="1"/>
</dbReference>
<protein>
    <submittedName>
        <fullName evidence="7">Phosphate:Na+ symporter</fullName>
    </submittedName>
</protein>
<feature type="transmembrane region" description="Helical" evidence="6">
    <location>
        <begin position="312"/>
        <end position="332"/>
    </location>
</feature>
<feature type="transmembrane region" description="Helical" evidence="6">
    <location>
        <begin position="244"/>
        <end position="266"/>
    </location>
</feature>
<name>A0A5S5CIJ0_9BACL</name>
<dbReference type="InterPro" id="IPR003841">
    <property type="entry name" value="Na/Pi_transpt"/>
</dbReference>
<keyword evidence="5 6" id="KW-0472">Membrane</keyword>
<proteinExistence type="predicted"/>
<feature type="transmembrane region" description="Helical" evidence="6">
    <location>
        <begin position="207"/>
        <end position="232"/>
    </location>
</feature>
<evidence type="ECO:0000256" key="6">
    <source>
        <dbReference type="SAM" id="Phobius"/>
    </source>
</evidence>
<feature type="transmembrane region" description="Helical" evidence="6">
    <location>
        <begin position="47"/>
        <end position="73"/>
    </location>
</feature>